<protein>
    <recommendedName>
        <fullName evidence="3">NAD(P)-binding domain-containing protein</fullName>
    </recommendedName>
</protein>
<reference evidence="1 2" key="1">
    <citation type="submission" date="2014-04" db="EMBL/GenBank/DDBJ databases">
        <authorList>
            <consortium name="DOE Joint Genome Institute"/>
            <person name="Kuo A."/>
            <person name="Girlanda M."/>
            <person name="Perotto S."/>
            <person name="Kohler A."/>
            <person name="Nagy L.G."/>
            <person name="Floudas D."/>
            <person name="Copeland A."/>
            <person name="Barry K.W."/>
            <person name="Cichocki N."/>
            <person name="Veneault-Fourrey C."/>
            <person name="LaButti K."/>
            <person name="Lindquist E.A."/>
            <person name="Lipzen A."/>
            <person name="Lundell T."/>
            <person name="Morin E."/>
            <person name="Murat C."/>
            <person name="Sun H."/>
            <person name="Tunlid A."/>
            <person name="Henrissat B."/>
            <person name="Grigoriev I.V."/>
            <person name="Hibbett D.S."/>
            <person name="Martin F."/>
            <person name="Nordberg H.P."/>
            <person name="Cantor M.N."/>
            <person name="Hua S.X."/>
        </authorList>
    </citation>
    <scope>NUCLEOTIDE SEQUENCE [LARGE SCALE GENOMIC DNA]</scope>
    <source>
        <strain evidence="1 2">MUT 4182</strain>
    </source>
</reference>
<dbReference type="AlphaFoldDB" id="A0A0C3KU08"/>
<dbReference type="Proteomes" id="UP000054248">
    <property type="component" value="Unassembled WGS sequence"/>
</dbReference>
<sequence length="270" mass="29332">MKVLAVGASRHIGYHASVTLLQQGHSVFIAVRNPSVLENDPAVQPFIASGQAKLVKCDALVEDDMRRAWSVALEDEKPVDAVLFTVGAPTAKFSLTKGFVIDPINLCTVGFLNTLSTYPSSHPKPRAIAISSLGVTAASHSTTSFPVRAFFKLIWGPHRDKLGMHRVAAYASGRTWSEEDKKRLGDESELFPEGWQAKLEEGSWGPNKIIVIQAALLGDGVETKKYRVGGNELTGVYSISRRDVAHSITDVLLKNSNWADYPGGEITVGY</sequence>
<evidence type="ECO:0008006" key="3">
    <source>
        <dbReference type="Google" id="ProtNLM"/>
    </source>
</evidence>
<evidence type="ECO:0000313" key="2">
    <source>
        <dbReference type="Proteomes" id="UP000054248"/>
    </source>
</evidence>
<keyword evidence="2" id="KW-1185">Reference proteome</keyword>
<name>A0A0C3KU08_9AGAM</name>
<dbReference type="PANTHER" id="PTHR15020">
    <property type="entry name" value="FLAVIN REDUCTASE-RELATED"/>
    <property type="match status" value="1"/>
</dbReference>
<accession>A0A0C3KU08</accession>
<dbReference type="OrthoDB" id="63935at2759"/>
<evidence type="ECO:0000313" key="1">
    <source>
        <dbReference type="EMBL" id="KIO24973.1"/>
    </source>
</evidence>
<dbReference type="PANTHER" id="PTHR15020:SF50">
    <property type="entry name" value="UPF0659 PROTEIN YMR090W"/>
    <property type="match status" value="1"/>
</dbReference>
<dbReference type="InterPro" id="IPR036291">
    <property type="entry name" value="NAD(P)-bd_dom_sf"/>
</dbReference>
<reference evidence="2" key="2">
    <citation type="submission" date="2015-01" db="EMBL/GenBank/DDBJ databases">
        <title>Evolutionary Origins and Diversification of the Mycorrhizal Mutualists.</title>
        <authorList>
            <consortium name="DOE Joint Genome Institute"/>
            <consortium name="Mycorrhizal Genomics Consortium"/>
            <person name="Kohler A."/>
            <person name="Kuo A."/>
            <person name="Nagy L.G."/>
            <person name="Floudas D."/>
            <person name="Copeland A."/>
            <person name="Barry K.W."/>
            <person name="Cichocki N."/>
            <person name="Veneault-Fourrey C."/>
            <person name="LaButti K."/>
            <person name="Lindquist E.A."/>
            <person name="Lipzen A."/>
            <person name="Lundell T."/>
            <person name="Morin E."/>
            <person name="Murat C."/>
            <person name="Riley R."/>
            <person name="Ohm R."/>
            <person name="Sun H."/>
            <person name="Tunlid A."/>
            <person name="Henrissat B."/>
            <person name="Grigoriev I.V."/>
            <person name="Hibbett D.S."/>
            <person name="Martin F."/>
        </authorList>
    </citation>
    <scope>NUCLEOTIDE SEQUENCE [LARGE SCALE GENOMIC DNA]</scope>
    <source>
        <strain evidence="2">MUT 4182</strain>
    </source>
</reference>
<organism evidence="1 2">
    <name type="scientific">Tulasnella calospora MUT 4182</name>
    <dbReference type="NCBI Taxonomy" id="1051891"/>
    <lineage>
        <taxon>Eukaryota</taxon>
        <taxon>Fungi</taxon>
        <taxon>Dikarya</taxon>
        <taxon>Basidiomycota</taxon>
        <taxon>Agaricomycotina</taxon>
        <taxon>Agaricomycetes</taxon>
        <taxon>Cantharellales</taxon>
        <taxon>Tulasnellaceae</taxon>
        <taxon>Tulasnella</taxon>
    </lineage>
</organism>
<dbReference type="Gene3D" id="3.40.50.720">
    <property type="entry name" value="NAD(P)-binding Rossmann-like Domain"/>
    <property type="match status" value="1"/>
</dbReference>
<proteinExistence type="predicted"/>
<dbReference type="EMBL" id="KN823051">
    <property type="protein sequence ID" value="KIO24973.1"/>
    <property type="molecule type" value="Genomic_DNA"/>
</dbReference>
<gene>
    <name evidence="1" type="ORF">M407DRAFT_76344</name>
</gene>
<dbReference type="SUPFAM" id="SSF51735">
    <property type="entry name" value="NAD(P)-binding Rossmann-fold domains"/>
    <property type="match status" value="1"/>
</dbReference>
<dbReference type="HOGENOM" id="CLU_066707_1_0_1"/>